<keyword evidence="4 6" id="KW-0862">Zinc</keyword>
<sequence>MRRSTAVGVVPRSCSVGMGRIDEERPCEFGDNNYNGVNVRKELLVYPRSRSYAVTKVLEKFGLPDILKSKHEENEAYISEIETIGQAYDDMQAQNQQLLQQITERDNYNVKREEKRARSYSRRPVPKRATTPPSKTRKHSPTPEEEEDIVRERDNTPSPKRGRPETKQDRSDYSENPRENSRSPVRESPAAERYQSPSEANCRSPTASPRNDTSPVDDDDNHQSPRGSESP</sequence>
<evidence type="ECO:0000313" key="9">
    <source>
        <dbReference type="Proteomes" id="UP000306102"/>
    </source>
</evidence>
<dbReference type="GO" id="GO:0033503">
    <property type="term" value="C:HULC complex"/>
    <property type="evidence" value="ECO:0007669"/>
    <property type="project" value="TreeGrafter"/>
</dbReference>
<proteinExistence type="inferred from homology"/>
<comment type="pathway">
    <text evidence="6">Protein modification; protein ubiquitination.</text>
</comment>
<dbReference type="AlphaFoldDB" id="A0A4S4DPL4"/>
<keyword evidence="9" id="KW-1185">Reference proteome</keyword>
<organism evidence="8 9">
    <name type="scientific">Camellia sinensis var. sinensis</name>
    <name type="common">China tea</name>
    <dbReference type="NCBI Taxonomy" id="542762"/>
    <lineage>
        <taxon>Eukaryota</taxon>
        <taxon>Viridiplantae</taxon>
        <taxon>Streptophyta</taxon>
        <taxon>Embryophyta</taxon>
        <taxon>Tracheophyta</taxon>
        <taxon>Spermatophyta</taxon>
        <taxon>Magnoliopsida</taxon>
        <taxon>eudicotyledons</taxon>
        <taxon>Gunneridae</taxon>
        <taxon>Pentapetalae</taxon>
        <taxon>asterids</taxon>
        <taxon>Ericales</taxon>
        <taxon>Theaceae</taxon>
        <taxon>Camellia</taxon>
    </lineage>
</organism>
<feature type="region of interest" description="Disordered" evidence="7">
    <location>
        <begin position="103"/>
        <end position="231"/>
    </location>
</feature>
<reference evidence="8 9" key="1">
    <citation type="journal article" date="2018" name="Proc. Natl. Acad. Sci. U.S.A.">
        <title>Draft genome sequence of Camellia sinensis var. sinensis provides insights into the evolution of the tea genome and tea quality.</title>
        <authorList>
            <person name="Wei C."/>
            <person name="Yang H."/>
            <person name="Wang S."/>
            <person name="Zhao J."/>
            <person name="Liu C."/>
            <person name="Gao L."/>
            <person name="Xia E."/>
            <person name="Lu Y."/>
            <person name="Tai Y."/>
            <person name="She G."/>
            <person name="Sun J."/>
            <person name="Cao H."/>
            <person name="Tong W."/>
            <person name="Gao Q."/>
            <person name="Li Y."/>
            <person name="Deng W."/>
            <person name="Jiang X."/>
            <person name="Wang W."/>
            <person name="Chen Q."/>
            <person name="Zhang S."/>
            <person name="Li H."/>
            <person name="Wu J."/>
            <person name="Wang P."/>
            <person name="Li P."/>
            <person name="Shi C."/>
            <person name="Zheng F."/>
            <person name="Jian J."/>
            <person name="Huang B."/>
            <person name="Shan D."/>
            <person name="Shi M."/>
            <person name="Fang C."/>
            <person name="Yue Y."/>
            <person name="Li F."/>
            <person name="Li D."/>
            <person name="Wei S."/>
            <person name="Han B."/>
            <person name="Jiang C."/>
            <person name="Yin Y."/>
            <person name="Xia T."/>
            <person name="Zhang Z."/>
            <person name="Bennetzen J.L."/>
            <person name="Zhao S."/>
            <person name="Wan X."/>
        </authorList>
    </citation>
    <scope>NUCLEOTIDE SEQUENCE [LARGE SCALE GENOMIC DNA]</scope>
    <source>
        <strain evidence="9">cv. Shuchazao</strain>
        <tissue evidence="8">Leaf</tissue>
    </source>
</reference>
<evidence type="ECO:0000256" key="6">
    <source>
        <dbReference type="RuleBase" id="RU365038"/>
    </source>
</evidence>
<dbReference type="EC" id="2.3.2.27" evidence="6"/>
<comment type="similarity">
    <text evidence="6">Belongs to the BRE1 family.</text>
</comment>
<dbReference type="GO" id="GO:0016567">
    <property type="term" value="P:protein ubiquitination"/>
    <property type="evidence" value="ECO:0007669"/>
    <property type="project" value="UniProtKB-UniRule"/>
</dbReference>
<evidence type="ECO:0000256" key="2">
    <source>
        <dbReference type="ARBA" id="ARBA00022723"/>
    </source>
</evidence>
<comment type="catalytic activity">
    <reaction evidence="6">
        <text>S-ubiquitinyl-[E2 ubiquitin-conjugating enzyme]-L-cysteine + [acceptor protein]-L-lysine = [E2 ubiquitin-conjugating enzyme]-L-cysteine + N(6)-ubiquitinyl-[acceptor protein]-L-lysine.</text>
        <dbReference type="EC" id="2.3.2.27"/>
    </reaction>
</comment>
<evidence type="ECO:0000256" key="4">
    <source>
        <dbReference type="ARBA" id="ARBA00022833"/>
    </source>
</evidence>
<feature type="compositionally biased region" description="Polar residues" evidence="7">
    <location>
        <begin position="195"/>
        <end position="214"/>
    </location>
</feature>
<feature type="compositionally biased region" description="Basic and acidic residues" evidence="7">
    <location>
        <begin position="162"/>
        <end position="185"/>
    </location>
</feature>
<keyword evidence="6" id="KW-0175">Coiled coil</keyword>
<dbReference type="PANTHER" id="PTHR23163">
    <property type="entry name" value="RING FINGER PROTEIN-RELATED"/>
    <property type="match status" value="1"/>
</dbReference>
<protein>
    <recommendedName>
        <fullName evidence="6">E3 ubiquitin protein ligase</fullName>
        <ecNumber evidence="6">2.3.2.27</ecNumber>
    </recommendedName>
</protein>
<keyword evidence="6" id="KW-0808">Transferase</keyword>
<dbReference type="GO" id="GO:0005634">
    <property type="term" value="C:nucleus"/>
    <property type="evidence" value="ECO:0007669"/>
    <property type="project" value="UniProtKB-SubCell"/>
</dbReference>
<dbReference type="GO" id="GO:0061630">
    <property type="term" value="F:ubiquitin protein ligase activity"/>
    <property type="evidence" value="ECO:0007669"/>
    <property type="project" value="UniProtKB-EC"/>
</dbReference>
<dbReference type="InterPro" id="IPR013956">
    <property type="entry name" value="E3_ubiquit_lig_Bre1"/>
</dbReference>
<dbReference type="UniPathway" id="UPA00143"/>
<evidence type="ECO:0000256" key="5">
    <source>
        <dbReference type="ARBA" id="ARBA00023242"/>
    </source>
</evidence>
<dbReference type="EMBL" id="SDRB02010692">
    <property type="protein sequence ID" value="THG04915.1"/>
    <property type="molecule type" value="Genomic_DNA"/>
</dbReference>
<name>A0A4S4DPL4_CAMSN</name>
<comment type="subcellular location">
    <subcellularLocation>
        <location evidence="1 6">Nucleus</location>
    </subcellularLocation>
</comment>
<evidence type="ECO:0000313" key="8">
    <source>
        <dbReference type="EMBL" id="THG04915.1"/>
    </source>
</evidence>
<keyword evidence="5 6" id="KW-0539">Nucleus</keyword>
<evidence type="ECO:0000256" key="7">
    <source>
        <dbReference type="SAM" id="MobiDB-lite"/>
    </source>
</evidence>
<dbReference type="GO" id="GO:0008270">
    <property type="term" value="F:zinc ion binding"/>
    <property type="evidence" value="ECO:0007669"/>
    <property type="project" value="UniProtKB-KW"/>
</dbReference>
<keyword evidence="6" id="KW-0156">Chromatin regulator</keyword>
<keyword evidence="6" id="KW-0833">Ubl conjugation pathway</keyword>
<dbReference type="Proteomes" id="UP000306102">
    <property type="component" value="Unassembled WGS sequence"/>
</dbReference>
<keyword evidence="2 6" id="KW-0479">Metal-binding</keyword>
<dbReference type="PANTHER" id="PTHR23163:SF0">
    <property type="entry name" value="E3 UBIQUITIN-PROTEIN LIGASE BRE1"/>
    <property type="match status" value="1"/>
</dbReference>
<comment type="caution">
    <text evidence="8">The sequence shown here is derived from an EMBL/GenBank/DDBJ whole genome shotgun (WGS) entry which is preliminary data.</text>
</comment>
<keyword evidence="3 6" id="KW-0863">Zinc-finger</keyword>
<accession>A0A4S4DPL4</accession>
<feature type="compositionally biased region" description="Basic and acidic residues" evidence="7">
    <location>
        <begin position="103"/>
        <end position="117"/>
    </location>
</feature>
<dbReference type="STRING" id="542762.A0A4S4DPL4"/>
<gene>
    <name evidence="8" type="ORF">TEA_005733</name>
</gene>
<evidence type="ECO:0000256" key="3">
    <source>
        <dbReference type="ARBA" id="ARBA00022771"/>
    </source>
</evidence>
<evidence type="ECO:0000256" key="1">
    <source>
        <dbReference type="ARBA" id="ARBA00004123"/>
    </source>
</evidence>
<dbReference type="GO" id="GO:0006325">
    <property type="term" value="P:chromatin organization"/>
    <property type="evidence" value="ECO:0007669"/>
    <property type="project" value="UniProtKB-KW"/>
</dbReference>